<comment type="caution">
    <text evidence="1">The sequence shown here is derived from an EMBL/GenBank/DDBJ whole genome shotgun (WGS) entry which is preliminary data.</text>
</comment>
<protein>
    <submittedName>
        <fullName evidence="1">Uncharacterized protein</fullName>
    </submittedName>
</protein>
<keyword evidence="2" id="KW-1185">Reference proteome</keyword>
<reference evidence="1" key="1">
    <citation type="submission" date="2023-03" db="EMBL/GenBank/DDBJ databases">
        <title>Massive genome expansion in bonnet fungi (Mycena s.s.) driven by repeated elements and novel gene families across ecological guilds.</title>
        <authorList>
            <consortium name="Lawrence Berkeley National Laboratory"/>
            <person name="Harder C.B."/>
            <person name="Miyauchi S."/>
            <person name="Viragh M."/>
            <person name="Kuo A."/>
            <person name="Thoen E."/>
            <person name="Andreopoulos B."/>
            <person name="Lu D."/>
            <person name="Skrede I."/>
            <person name="Drula E."/>
            <person name="Henrissat B."/>
            <person name="Morin E."/>
            <person name="Kohler A."/>
            <person name="Barry K."/>
            <person name="LaButti K."/>
            <person name="Morin E."/>
            <person name="Salamov A."/>
            <person name="Lipzen A."/>
            <person name="Mereny Z."/>
            <person name="Hegedus B."/>
            <person name="Baldrian P."/>
            <person name="Stursova M."/>
            <person name="Weitz H."/>
            <person name="Taylor A."/>
            <person name="Grigoriev I.V."/>
            <person name="Nagy L.G."/>
            <person name="Martin F."/>
            <person name="Kauserud H."/>
        </authorList>
    </citation>
    <scope>NUCLEOTIDE SEQUENCE</scope>
    <source>
        <strain evidence="1">9284</strain>
    </source>
</reference>
<evidence type="ECO:0000313" key="1">
    <source>
        <dbReference type="EMBL" id="KAJ7605809.1"/>
    </source>
</evidence>
<dbReference type="AlphaFoldDB" id="A0AAD7AZZ5"/>
<dbReference type="Proteomes" id="UP001221142">
    <property type="component" value="Unassembled WGS sequence"/>
</dbReference>
<name>A0AAD7AZZ5_9AGAR</name>
<gene>
    <name evidence="1" type="ORF">FB45DRAFT_879127</name>
</gene>
<accession>A0AAD7AZZ5</accession>
<dbReference type="EMBL" id="JARKIF010000067">
    <property type="protein sequence ID" value="KAJ7605809.1"/>
    <property type="molecule type" value="Genomic_DNA"/>
</dbReference>
<proteinExistence type="predicted"/>
<evidence type="ECO:0000313" key="2">
    <source>
        <dbReference type="Proteomes" id="UP001221142"/>
    </source>
</evidence>
<sequence>MSDIPRHALQKKAKANADDVDLVVEQHHLAADLKKWHEQQQQICPKVVSYVIAEPDTPSEKKRLFLPSDFSSTDHQKLGLVTLAVEELKLREGEANDALRNLREHIWHSQALRQRKNLRGNAVRVHGQEWNTRAISGVERPGPLYQECQRAAQLRRWGKVEGWIWRKGYHGNLSDMPWILNAHFTAAKVQWHWALQSLTADKKKLKFLHRSSGAQYRKMESVWHVLAQDSVNNPGKQAYAYNTAQMYQTMAREAEESFPKLGAHGLFGGTCLKQWVCTGTFQRIPYH</sequence>
<organism evidence="1 2">
    <name type="scientific">Roridomyces roridus</name>
    <dbReference type="NCBI Taxonomy" id="1738132"/>
    <lineage>
        <taxon>Eukaryota</taxon>
        <taxon>Fungi</taxon>
        <taxon>Dikarya</taxon>
        <taxon>Basidiomycota</taxon>
        <taxon>Agaricomycotina</taxon>
        <taxon>Agaricomycetes</taxon>
        <taxon>Agaricomycetidae</taxon>
        <taxon>Agaricales</taxon>
        <taxon>Marasmiineae</taxon>
        <taxon>Mycenaceae</taxon>
        <taxon>Roridomyces</taxon>
    </lineage>
</organism>